<organism evidence="3 4">
    <name type="scientific">Flavobacterium rivuli WB 3.3-2 = DSM 21788</name>
    <dbReference type="NCBI Taxonomy" id="1121895"/>
    <lineage>
        <taxon>Bacteria</taxon>
        <taxon>Pseudomonadati</taxon>
        <taxon>Bacteroidota</taxon>
        <taxon>Flavobacteriia</taxon>
        <taxon>Flavobacteriales</taxon>
        <taxon>Flavobacteriaceae</taxon>
        <taxon>Flavobacterium</taxon>
    </lineage>
</organism>
<dbReference type="eggNOG" id="ENOG502Z967">
    <property type="taxonomic scope" value="Bacteria"/>
</dbReference>
<dbReference type="AlphaFoldDB" id="A0A0A2LWL6"/>
<dbReference type="STRING" id="1121895.GCA_000378485_02692"/>
<evidence type="ECO:0000313" key="4">
    <source>
        <dbReference type="Proteomes" id="UP000030152"/>
    </source>
</evidence>
<dbReference type="InterPro" id="IPR037126">
    <property type="entry name" value="PdaC/RsiV-like_sf"/>
</dbReference>
<proteinExistence type="predicted"/>
<name>A0A0A2LWL6_9FLAO</name>
<dbReference type="RefSeq" id="WP_020213858.1">
    <property type="nucleotide sequence ID" value="NZ_JRLX01000039.1"/>
</dbReference>
<dbReference type="Pfam" id="PF11738">
    <property type="entry name" value="DUF3298"/>
    <property type="match status" value="1"/>
</dbReference>
<dbReference type="Gene3D" id="3.90.640.20">
    <property type="entry name" value="Heat-shock cognate protein, ATPase"/>
    <property type="match status" value="1"/>
</dbReference>
<evidence type="ECO:0008006" key="5">
    <source>
        <dbReference type="Google" id="ProtNLM"/>
    </source>
</evidence>
<protein>
    <recommendedName>
        <fullName evidence="5">DUF3298 domain-containing protein</fullName>
    </recommendedName>
</protein>
<evidence type="ECO:0000259" key="2">
    <source>
        <dbReference type="Pfam" id="PF13739"/>
    </source>
</evidence>
<dbReference type="PROSITE" id="PS51257">
    <property type="entry name" value="PROKAR_LIPOPROTEIN"/>
    <property type="match status" value="1"/>
</dbReference>
<sequence length="264" mass="29837">MKYCLTLILSVLLLTSCKKDKEETTTEYTTTTEKPAVLTFTDKVYSKKTMLAGPEPRTYVDINVPDASGIPVAGDSINNKIFRTVRSIVYFGEKPTDATSYKELMTSFIESYDELAKKFPKDAMAWEAKIKGTVDYKTDSIIGIKLNNYMFTGGAHGYAGDRSLLFNAKTGRSLQYSDIFKDEKAFTAFAEKKFRAKYKIPAGKSINSTGLMFEENKFVLPQNIFFKENGLLLFYNAYEVAAYAEQQKEVLIPYSEADAYLKMK</sequence>
<evidence type="ECO:0000313" key="3">
    <source>
        <dbReference type="EMBL" id="KGO84747.1"/>
    </source>
</evidence>
<gene>
    <name evidence="3" type="ORF">Q765_20025</name>
</gene>
<dbReference type="InterPro" id="IPR021729">
    <property type="entry name" value="DUF3298"/>
</dbReference>
<feature type="domain" description="Deacetylase PdaC" evidence="2">
    <location>
        <begin position="60"/>
        <end position="157"/>
    </location>
</feature>
<dbReference type="InterPro" id="IPR025303">
    <property type="entry name" value="PdaC"/>
</dbReference>
<dbReference type="Gene3D" id="3.30.565.40">
    <property type="entry name" value="Fervidobacterium nodosum Rt17-B1 like"/>
    <property type="match status" value="1"/>
</dbReference>
<accession>A0A0A2LWL6</accession>
<reference evidence="3 4" key="1">
    <citation type="submission" date="2013-09" db="EMBL/GenBank/DDBJ databases">
        <authorList>
            <person name="Zeng Z."/>
            <person name="Chen C."/>
        </authorList>
    </citation>
    <scope>NUCLEOTIDE SEQUENCE [LARGE SCALE GENOMIC DNA]</scope>
    <source>
        <strain evidence="3 4">WB 3.3-2</strain>
    </source>
</reference>
<dbReference type="EMBL" id="JRLX01000039">
    <property type="protein sequence ID" value="KGO84747.1"/>
    <property type="molecule type" value="Genomic_DNA"/>
</dbReference>
<feature type="domain" description="DUF3298" evidence="1">
    <location>
        <begin position="177"/>
        <end position="255"/>
    </location>
</feature>
<keyword evidence="4" id="KW-1185">Reference proteome</keyword>
<evidence type="ECO:0000259" key="1">
    <source>
        <dbReference type="Pfam" id="PF11738"/>
    </source>
</evidence>
<dbReference type="Pfam" id="PF13739">
    <property type="entry name" value="PdaC"/>
    <property type="match status" value="1"/>
</dbReference>
<comment type="caution">
    <text evidence="3">The sequence shown here is derived from an EMBL/GenBank/DDBJ whole genome shotgun (WGS) entry which is preliminary data.</text>
</comment>
<dbReference type="Proteomes" id="UP000030152">
    <property type="component" value="Unassembled WGS sequence"/>
</dbReference>
<dbReference type="OrthoDB" id="594879at2"/>